<reference evidence="2" key="1">
    <citation type="submission" date="2023-01" db="EMBL/GenBank/DDBJ databases">
        <title>Colletotrichum chrysophilum M932 genome sequence.</title>
        <authorList>
            <person name="Baroncelli R."/>
        </authorList>
    </citation>
    <scope>NUCLEOTIDE SEQUENCE</scope>
    <source>
        <strain evidence="2">M932</strain>
    </source>
</reference>
<accession>A0AAD9E840</accession>
<feature type="compositionally biased region" description="Acidic residues" evidence="1">
    <location>
        <begin position="86"/>
        <end position="105"/>
    </location>
</feature>
<dbReference type="EMBL" id="JAQOWY010000758">
    <property type="protein sequence ID" value="KAK1838845.1"/>
    <property type="molecule type" value="Genomic_DNA"/>
</dbReference>
<proteinExistence type="predicted"/>
<keyword evidence="3" id="KW-1185">Reference proteome</keyword>
<feature type="region of interest" description="Disordered" evidence="1">
    <location>
        <begin position="81"/>
        <end position="117"/>
    </location>
</feature>
<dbReference type="AlphaFoldDB" id="A0AAD9E840"/>
<sequence>MYSNTCQSFNDILNCSADDMDDATLQLVLQLQQADLKELRHEARGCNNKDGFLLDADLAFEMYQEELSFLETFVMDKQLSRRFNEEEGADEEETGGEDTDEEEESTSSAMSTWKDGA</sequence>
<name>A0AAD9E840_9PEZI</name>
<evidence type="ECO:0000256" key="1">
    <source>
        <dbReference type="SAM" id="MobiDB-lite"/>
    </source>
</evidence>
<dbReference type="Proteomes" id="UP001243330">
    <property type="component" value="Unassembled WGS sequence"/>
</dbReference>
<organism evidence="2 3">
    <name type="scientific">Colletotrichum chrysophilum</name>
    <dbReference type="NCBI Taxonomy" id="1836956"/>
    <lineage>
        <taxon>Eukaryota</taxon>
        <taxon>Fungi</taxon>
        <taxon>Dikarya</taxon>
        <taxon>Ascomycota</taxon>
        <taxon>Pezizomycotina</taxon>
        <taxon>Sordariomycetes</taxon>
        <taxon>Hypocreomycetidae</taxon>
        <taxon>Glomerellales</taxon>
        <taxon>Glomerellaceae</taxon>
        <taxon>Colletotrichum</taxon>
        <taxon>Colletotrichum gloeosporioides species complex</taxon>
    </lineage>
</organism>
<protein>
    <submittedName>
        <fullName evidence="2">IBR finger domain-containing protein</fullName>
    </submittedName>
</protein>
<gene>
    <name evidence="2" type="ORF">CCHR01_18529</name>
</gene>
<evidence type="ECO:0000313" key="2">
    <source>
        <dbReference type="EMBL" id="KAK1838845.1"/>
    </source>
</evidence>
<comment type="caution">
    <text evidence="2">The sequence shown here is derived from an EMBL/GenBank/DDBJ whole genome shotgun (WGS) entry which is preliminary data.</text>
</comment>
<evidence type="ECO:0000313" key="3">
    <source>
        <dbReference type="Proteomes" id="UP001243330"/>
    </source>
</evidence>